<dbReference type="Pfam" id="PF01435">
    <property type="entry name" value="Peptidase_M48"/>
    <property type="match status" value="1"/>
</dbReference>
<sequence length="346" mass="37656">MTEDVTARQKARFPRISPRAYEHPVDRGALATLRAVPGFAQVLRALAGAFSERGLRLTALASAIRVGPAQYPQLDELRTECAAALDLEQAPELYVTRDPAAAAYTVGMDKPFIVITTGMVELLDADGLRFVVGHEMGHVLSGHAVYRTMLMYVLNAQRSLSWNPLSALGLRAIGAALNEWYRKSELSCDRAGLLCGQDPEAALRVHVRLAGGTGSAEIDTAAFLRQAEEYSSTGDLRDSLHKLLTVENMSHPLAVVRAAELQKWAASQEYRDILGGNYPRRDDDEPASSWREDVKAAARAYKESVTESTDPLAKVFSDVGAAISGAASKVRDRFVRGEKDEADTGR</sequence>
<keyword evidence="6 10" id="KW-0862">Zinc</keyword>
<dbReference type="PANTHER" id="PTHR43221:SF3">
    <property type="entry name" value="SLL1280 PROTEIN"/>
    <property type="match status" value="1"/>
</dbReference>
<dbReference type="InterPro" id="IPR050083">
    <property type="entry name" value="HtpX_protease"/>
</dbReference>
<name>A0A2W4JYV2_9PSEU</name>
<dbReference type="PANTHER" id="PTHR43221">
    <property type="entry name" value="PROTEASE HTPX"/>
    <property type="match status" value="1"/>
</dbReference>
<reference evidence="12 14" key="3">
    <citation type="journal article" date="2021" name="BMC Genomics">
        <title>Genome-resolved metagenome and metatranscriptome analyses of thermophilic composting reveal key bacterial players and their metabolic interactions.</title>
        <authorList>
            <person name="Braga L.P.P."/>
            <person name="Pereira R.V."/>
            <person name="Martins L.F."/>
            <person name="Moura L.M.S."/>
            <person name="Sanchez F.B."/>
            <person name="Patane J.S.L."/>
            <person name="da Silva A.M."/>
            <person name="Setubal J.C."/>
        </authorList>
    </citation>
    <scope>NUCLEOTIDE SEQUENCE [LARGE SCALE GENOMIC DNA]</scope>
    <source>
        <strain evidence="12">ZC4RG45</strain>
    </source>
</reference>
<dbReference type="GO" id="GO:0006508">
    <property type="term" value="P:proteolysis"/>
    <property type="evidence" value="ECO:0007669"/>
    <property type="project" value="UniProtKB-KW"/>
</dbReference>
<dbReference type="Gene3D" id="3.30.2010.10">
    <property type="entry name" value="Metalloproteases ('zincins'), catalytic domain"/>
    <property type="match status" value="1"/>
</dbReference>
<evidence type="ECO:0000256" key="3">
    <source>
        <dbReference type="ARBA" id="ARBA00022692"/>
    </source>
</evidence>
<evidence type="ECO:0000256" key="8">
    <source>
        <dbReference type="ARBA" id="ARBA00023049"/>
    </source>
</evidence>
<dbReference type="InterPro" id="IPR001915">
    <property type="entry name" value="Peptidase_M48"/>
</dbReference>
<evidence type="ECO:0000256" key="7">
    <source>
        <dbReference type="ARBA" id="ARBA00022989"/>
    </source>
</evidence>
<evidence type="ECO:0000256" key="6">
    <source>
        <dbReference type="ARBA" id="ARBA00022833"/>
    </source>
</evidence>
<evidence type="ECO:0000256" key="1">
    <source>
        <dbReference type="ARBA" id="ARBA00022475"/>
    </source>
</evidence>
<proteinExistence type="inferred from homology"/>
<organism evidence="13">
    <name type="scientific">Thermocrispum agreste</name>
    <dbReference type="NCBI Taxonomy" id="37925"/>
    <lineage>
        <taxon>Bacteria</taxon>
        <taxon>Bacillati</taxon>
        <taxon>Actinomycetota</taxon>
        <taxon>Actinomycetes</taxon>
        <taxon>Pseudonocardiales</taxon>
        <taxon>Pseudonocardiaceae</taxon>
        <taxon>Thermocrispum</taxon>
    </lineage>
</organism>
<protein>
    <submittedName>
        <fullName evidence="12">M48 family metallopeptidase</fullName>
    </submittedName>
    <submittedName>
        <fullName evidence="13">Zn-dependent protease</fullName>
    </submittedName>
</protein>
<keyword evidence="3" id="KW-0812">Transmembrane</keyword>
<reference evidence="12" key="1">
    <citation type="submission" date="2018-05" db="EMBL/GenBank/DDBJ databases">
        <authorList>
            <person name="Moura L."/>
            <person name="Setubal J.C."/>
        </authorList>
    </citation>
    <scope>NUCLEOTIDE SEQUENCE</scope>
    <source>
        <strain evidence="12">ZC4RG45</strain>
    </source>
</reference>
<accession>A0A2W4JYV2</accession>
<evidence type="ECO:0000313" key="13">
    <source>
        <dbReference type="EMBL" id="PZM99117.1"/>
    </source>
</evidence>
<dbReference type="AlphaFoldDB" id="A0A2W4JYV2"/>
<evidence type="ECO:0000313" key="12">
    <source>
        <dbReference type="EMBL" id="MFO7193304.1"/>
    </source>
</evidence>
<reference evidence="12" key="4">
    <citation type="submission" date="2023-08" db="EMBL/GenBank/DDBJ databases">
        <authorList>
            <person name="Guima S.E.S."/>
            <person name="Martins L.F."/>
            <person name="Silva A.M."/>
            <person name="Setubal J.C."/>
        </authorList>
    </citation>
    <scope>NUCLEOTIDE SEQUENCE</scope>
    <source>
        <strain evidence="12">ZC4RG45</strain>
    </source>
</reference>
<comment type="caution">
    <text evidence="13">The sequence shown here is derived from an EMBL/GenBank/DDBJ whole genome shotgun (WGS) entry which is preliminary data.</text>
</comment>
<feature type="domain" description="Peptidase M48" evidence="11">
    <location>
        <begin position="69"/>
        <end position="264"/>
    </location>
</feature>
<gene>
    <name evidence="12" type="ORF">DIU77_013765</name>
    <name evidence="13" type="ORF">DIU77_06485</name>
</gene>
<comment type="cofactor">
    <cofactor evidence="10">
        <name>Zn(2+)</name>
        <dbReference type="ChEBI" id="CHEBI:29105"/>
    </cofactor>
    <text evidence="10">Binds 1 zinc ion per subunit.</text>
</comment>
<evidence type="ECO:0000256" key="10">
    <source>
        <dbReference type="RuleBase" id="RU003983"/>
    </source>
</evidence>
<evidence type="ECO:0000256" key="4">
    <source>
        <dbReference type="ARBA" id="ARBA00022723"/>
    </source>
</evidence>
<reference evidence="13" key="2">
    <citation type="submission" date="2018-05" db="EMBL/GenBank/DDBJ databases">
        <authorList>
            <person name="Lanie J.A."/>
            <person name="Ng W.-L."/>
            <person name="Kazmierczak K.M."/>
            <person name="Andrzejewski T.M."/>
            <person name="Davidsen T.M."/>
            <person name="Wayne K.J."/>
            <person name="Tettelin H."/>
            <person name="Glass J.I."/>
            <person name="Rusch D."/>
            <person name="Podicherti R."/>
            <person name="Tsui H.-C.T."/>
            <person name="Winkler M.E."/>
        </authorList>
    </citation>
    <scope>NUCLEOTIDE SEQUENCE</scope>
    <source>
        <strain evidence="13">ZC4RG45</strain>
    </source>
</reference>
<evidence type="ECO:0000313" key="14">
    <source>
        <dbReference type="Proteomes" id="UP000249324"/>
    </source>
</evidence>
<evidence type="ECO:0000256" key="9">
    <source>
        <dbReference type="ARBA" id="ARBA00023136"/>
    </source>
</evidence>
<keyword evidence="9" id="KW-0472">Membrane</keyword>
<comment type="similarity">
    <text evidence="10">Belongs to the peptidase M48 family.</text>
</comment>
<dbReference type="Proteomes" id="UP000249324">
    <property type="component" value="Unassembled WGS sequence"/>
</dbReference>
<keyword evidence="7" id="KW-1133">Transmembrane helix</keyword>
<dbReference type="STRING" id="1111738.GCA_000427905_00708"/>
<dbReference type="EMBL" id="QGUI02000193">
    <property type="protein sequence ID" value="MFO7193304.1"/>
    <property type="molecule type" value="Genomic_DNA"/>
</dbReference>
<keyword evidence="4" id="KW-0479">Metal-binding</keyword>
<evidence type="ECO:0000259" key="11">
    <source>
        <dbReference type="Pfam" id="PF01435"/>
    </source>
</evidence>
<dbReference type="CDD" id="cd07325">
    <property type="entry name" value="M48_Ste24p_like"/>
    <property type="match status" value="1"/>
</dbReference>
<dbReference type="GO" id="GO:0046872">
    <property type="term" value="F:metal ion binding"/>
    <property type="evidence" value="ECO:0007669"/>
    <property type="project" value="UniProtKB-KW"/>
</dbReference>
<keyword evidence="1" id="KW-1003">Cell membrane</keyword>
<keyword evidence="8 10" id="KW-0482">Metalloprotease</keyword>
<evidence type="ECO:0000256" key="2">
    <source>
        <dbReference type="ARBA" id="ARBA00022670"/>
    </source>
</evidence>
<evidence type="ECO:0000256" key="5">
    <source>
        <dbReference type="ARBA" id="ARBA00022801"/>
    </source>
</evidence>
<keyword evidence="5 10" id="KW-0378">Hydrolase</keyword>
<dbReference type="GO" id="GO:0004222">
    <property type="term" value="F:metalloendopeptidase activity"/>
    <property type="evidence" value="ECO:0007669"/>
    <property type="project" value="InterPro"/>
</dbReference>
<dbReference type="EMBL" id="QGUI01000188">
    <property type="protein sequence ID" value="PZM99117.1"/>
    <property type="molecule type" value="Genomic_DNA"/>
</dbReference>
<keyword evidence="2 10" id="KW-0645">Protease</keyword>